<accession>A0ABD1X245</accession>
<dbReference type="Proteomes" id="UP001604277">
    <property type="component" value="Unassembled WGS sequence"/>
</dbReference>
<proteinExistence type="predicted"/>
<comment type="caution">
    <text evidence="1">The sequence shown here is derived from an EMBL/GenBank/DDBJ whole genome shotgun (WGS) entry which is preliminary data.</text>
</comment>
<protein>
    <submittedName>
        <fullName evidence="1">Uncharacterized protein</fullName>
    </submittedName>
</protein>
<keyword evidence="2" id="KW-1185">Reference proteome</keyword>
<organism evidence="1 2">
    <name type="scientific">Forsythia ovata</name>
    <dbReference type="NCBI Taxonomy" id="205694"/>
    <lineage>
        <taxon>Eukaryota</taxon>
        <taxon>Viridiplantae</taxon>
        <taxon>Streptophyta</taxon>
        <taxon>Embryophyta</taxon>
        <taxon>Tracheophyta</taxon>
        <taxon>Spermatophyta</taxon>
        <taxon>Magnoliopsida</taxon>
        <taxon>eudicotyledons</taxon>
        <taxon>Gunneridae</taxon>
        <taxon>Pentapetalae</taxon>
        <taxon>asterids</taxon>
        <taxon>lamiids</taxon>
        <taxon>Lamiales</taxon>
        <taxon>Oleaceae</taxon>
        <taxon>Forsythieae</taxon>
        <taxon>Forsythia</taxon>
    </lineage>
</organism>
<reference evidence="2" key="1">
    <citation type="submission" date="2024-07" db="EMBL/GenBank/DDBJ databases">
        <title>Two chromosome-level genome assemblies of Korean endemic species Abeliophyllum distichum and Forsythia ovata (Oleaceae).</title>
        <authorList>
            <person name="Jang H."/>
        </authorList>
    </citation>
    <scope>NUCLEOTIDE SEQUENCE [LARGE SCALE GENOMIC DNA]</scope>
</reference>
<name>A0ABD1X245_9LAMI</name>
<dbReference type="EMBL" id="JBFOLJ010000001">
    <property type="protein sequence ID" value="KAL2556042.1"/>
    <property type="molecule type" value="Genomic_DNA"/>
</dbReference>
<sequence length="155" mass="18355">MSPTFTNSYQVLQREVLDLRLLSLHSYLPRVLNEPLLWLQGWKWKYATERNTSCYRTVRWKHCPVIKPAGQKRWSLYFLIACRADRIENLEKLENAYKDLFSRLNLALLEDVGKSFHILKHSQNLAHELMKTVLDVEESEEDLQQYTGSRNATMI</sequence>
<dbReference type="AlphaFoldDB" id="A0ABD1X245"/>
<evidence type="ECO:0000313" key="2">
    <source>
        <dbReference type="Proteomes" id="UP001604277"/>
    </source>
</evidence>
<gene>
    <name evidence="1" type="ORF">Fot_00781</name>
</gene>
<evidence type="ECO:0000313" key="1">
    <source>
        <dbReference type="EMBL" id="KAL2556042.1"/>
    </source>
</evidence>